<dbReference type="EMBL" id="KN882062">
    <property type="protein sequence ID" value="KIY45117.1"/>
    <property type="molecule type" value="Genomic_DNA"/>
</dbReference>
<feature type="compositionally biased region" description="Basic and acidic residues" evidence="1">
    <location>
        <begin position="1"/>
        <end position="26"/>
    </location>
</feature>
<organism evidence="2 3">
    <name type="scientific">Fistulina hepatica ATCC 64428</name>
    <dbReference type="NCBI Taxonomy" id="1128425"/>
    <lineage>
        <taxon>Eukaryota</taxon>
        <taxon>Fungi</taxon>
        <taxon>Dikarya</taxon>
        <taxon>Basidiomycota</taxon>
        <taxon>Agaricomycotina</taxon>
        <taxon>Agaricomycetes</taxon>
        <taxon>Agaricomycetidae</taxon>
        <taxon>Agaricales</taxon>
        <taxon>Fistulinaceae</taxon>
        <taxon>Fistulina</taxon>
    </lineage>
</organism>
<name>A0A0D7A251_9AGAR</name>
<accession>A0A0D7A251</accession>
<reference evidence="2 3" key="1">
    <citation type="journal article" date="2015" name="Fungal Genet. Biol.">
        <title>Evolution of novel wood decay mechanisms in Agaricales revealed by the genome sequences of Fistulina hepatica and Cylindrobasidium torrendii.</title>
        <authorList>
            <person name="Floudas D."/>
            <person name="Held B.W."/>
            <person name="Riley R."/>
            <person name="Nagy L.G."/>
            <person name="Koehler G."/>
            <person name="Ransdell A.S."/>
            <person name="Younus H."/>
            <person name="Chow J."/>
            <person name="Chiniquy J."/>
            <person name="Lipzen A."/>
            <person name="Tritt A."/>
            <person name="Sun H."/>
            <person name="Haridas S."/>
            <person name="LaButti K."/>
            <person name="Ohm R.A."/>
            <person name="Kues U."/>
            <person name="Blanchette R.A."/>
            <person name="Grigoriev I.V."/>
            <person name="Minto R.E."/>
            <person name="Hibbett D.S."/>
        </authorList>
    </citation>
    <scope>NUCLEOTIDE SEQUENCE [LARGE SCALE GENOMIC DNA]</scope>
    <source>
        <strain evidence="2 3">ATCC 64428</strain>
    </source>
</reference>
<dbReference type="Proteomes" id="UP000054144">
    <property type="component" value="Unassembled WGS sequence"/>
</dbReference>
<protein>
    <submittedName>
        <fullName evidence="2">Uncharacterized protein</fullName>
    </submittedName>
</protein>
<feature type="region of interest" description="Disordered" evidence="1">
    <location>
        <begin position="1"/>
        <end position="27"/>
    </location>
</feature>
<keyword evidence="3" id="KW-1185">Reference proteome</keyword>
<evidence type="ECO:0000313" key="2">
    <source>
        <dbReference type="EMBL" id="KIY45117.1"/>
    </source>
</evidence>
<evidence type="ECO:0000313" key="3">
    <source>
        <dbReference type="Proteomes" id="UP000054144"/>
    </source>
</evidence>
<dbReference type="AlphaFoldDB" id="A0A0D7A251"/>
<evidence type="ECO:0000256" key="1">
    <source>
        <dbReference type="SAM" id="MobiDB-lite"/>
    </source>
</evidence>
<sequence length="522" mass="58402">MDDRMVDQRPHHAGDCDRGTDTDHPSTRRQLGQVQLFVKPNSRQTHWHFALVSVSSCWLQRTHIPMKVYVFPFAIDGEGVPVPMKALGSVVATLKPRRSILFADVQFDGGPLMRHNHSKHRHLNRAPKNNALGGQLQVGDLIDGCLCTVLSTTPCLCNSQPFYDGEFTPPPSLRALSEQCLRQYQLFLTSVNDRRRYIAICEQRHGIFQQFIVSINAQSPIGTVQHMKCKCIRDGTITCMTFFPPPPGFVENDVFIQALVGLARERPPPRSVRPMPARRVRQALEQQPTTAISHPTPVRMRSPSLEIIESTGLPVLPARLPQGQPSTTRARATLARSPSVEVIDGCVPVTYSSHHWRLASSTVLNRQHTVEVKVHRSPTWIVTIILHARHNGTFCLANHKDILGAPQVGLEMVEPIVLCWAGGFWVPQAWSDILQTRGHYIYRANTGAKLLQLRLPHARTSLGEYCLEAFNLSTFNLCFGVLVHLTITLHVASQHPAFLVFVAIAHYDEPQETQATGHHPPL</sequence>
<gene>
    <name evidence="2" type="ORF">FISHEDRAFT_61448</name>
</gene>
<proteinExistence type="predicted"/>